<accession>A0A6J6BSY2</accession>
<evidence type="ECO:0000313" key="3">
    <source>
        <dbReference type="EMBL" id="CAB4542122.1"/>
    </source>
</evidence>
<keyword evidence="2" id="KW-1133">Transmembrane helix</keyword>
<reference evidence="3" key="1">
    <citation type="submission" date="2020-05" db="EMBL/GenBank/DDBJ databases">
        <authorList>
            <person name="Chiriac C."/>
            <person name="Salcher M."/>
            <person name="Ghai R."/>
            <person name="Kavagutti S V."/>
        </authorList>
    </citation>
    <scope>NUCLEOTIDE SEQUENCE</scope>
</reference>
<organism evidence="3">
    <name type="scientific">freshwater metagenome</name>
    <dbReference type="NCBI Taxonomy" id="449393"/>
    <lineage>
        <taxon>unclassified sequences</taxon>
        <taxon>metagenomes</taxon>
        <taxon>ecological metagenomes</taxon>
    </lineage>
</organism>
<name>A0A6J6BSY2_9ZZZZ</name>
<sequence>MIEIKRIVSASLIAGAVLMSLVAPSASASERGGIAWSATKGNAESLITVYTETGCQYPATKVKAELFGEGMPAEGQVVFSPSTADFSATGPMVLPLSNAFVVYAQRNATPLVGKYTLKVQCIDRLGAKVIDEFVSTMKWSTPGDSLKNIEKATYTATNTAPASLVKTTSRDQGEGAVPVPQVQPSTSSPTEPSTTQPTDKANAAAPNSSGESKASSEQVSAEGANPSGGFPTLPLVLVAGAGALLLALRSVMQTKTQPSRGSKK</sequence>
<gene>
    <name evidence="3" type="ORF">UFOPK1446_00465</name>
</gene>
<feature type="region of interest" description="Disordered" evidence="1">
    <location>
        <begin position="162"/>
        <end position="229"/>
    </location>
</feature>
<feature type="transmembrane region" description="Helical" evidence="2">
    <location>
        <begin position="228"/>
        <end position="248"/>
    </location>
</feature>
<proteinExistence type="predicted"/>
<evidence type="ECO:0000256" key="1">
    <source>
        <dbReference type="SAM" id="MobiDB-lite"/>
    </source>
</evidence>
<evidence type="ECO:0000256" key="2">
    <source>
        <dbReference type="SAM" id="Phobius"/>
    </source>
</evidence>
<keyword evidence="2" id="KW-0812">Transmembrane</keyword>
<feature type="compositionally biased region" description="Polar residues" evidence="1">
    <location>
        <begin position="205"/>
        <end position="219"/>
    </location>
</feature>
<keyword evidence="2" id="KW-0472">Membrane</keyword>
<protein>
    <submittedName>
        <fullName evidence="3">Unannotated protein</fullName>
    </submittedName>
</protein>
<feature type="compositionally biased region" description="Low complexity" evidence="1">
    <location>
        <begin position="177"/>
        <end position="198"/>
    </location>
</feature>
<dbReference type="AlphaFoldDB" id="A0A6J6BSY2"/>
<dbReference type="EMBL" id="CAEZSO010000073">
    <property type="protein sequence ID" value="CAB4542122.1"/>
    <property type="molecule type" value="Genomic_DNA"/>
</dbReference>